<dbReference type="AlphaFoldDB" id="A0A0U1M2H6"/>
<evidence type="ECO:0008006" key="4">
    <source>
        <dbReference type="Google" id="ProtNLM"/>
    </source>
</evidence>
<sequence>MSAKPRMTWSADADQQLLVAIVNTLPSKALDYELVAQYFGKDLTAKAIEHRVRRLKAMFSSEGQTQKPPQQEAGSEPQNESPKKRKLA</sequence>
<protein>
    <recommendedName>
        <fullName evidence="4">Myb-like domain-containing protein</fullName>
    </recommendedName>
</protein>
<name>A0A0U1M2H6_TALIS</name>
<feature type="compositionally biased region" description="Polar residues" evidence="1">
    <location>
        <begin position="61"/>
        <end position="80"/>
    </location>
</feature>
<gene>
    <name evidence="2" type="ORF">PISL3812_06824</name>
</gene>
<keyword evidence="3" id="KW-1185">Reference proteome</keyword>
<accession>A0A0U1M2H6</accession>
<dbReference type="OrthoDB" id="5418867at2759"/>
<dbReference type="EMBL" id="CVMT01000006">
    <property type="protein sequence ID" value="CRG89785.1"/>
    <property type="molecule type" value="Genomic_DNA"/>
</dbReference>
<proteinExistence type="predicted"/>
<dbReference type="Proteomes" id="UP000054383">
    <property type="component" value="Unassembled WGS sequence"/>
</dbReference>
<organism evidence="2 3">
    <name type="scientific">Talaromyces islandicus</name>
    <name type="common">Penicillium islandicum</name>
    <dbReference type="NCBI Taxonomy" id="28573"/>
    <lineage>
        <taxon>Eukaryota</taxon>
        <taxon>Fungi</taxon>
        <taxon>Dikarya</taxon>
        <taxon>Ascomycota</taxon>
        <taxon>Pezizomycotina</taxon>
        <taxon>Eurotiomycetes</taxon>
        <taxon>Eurotiomycetidae</taxon>
        <taxon>Eurotiales</taxon>
        <taxon>Trichocomaceae</taxon>
        <taxon>Talaromyces</taxon>
        <taxon>Talaromyces sect. Islandici</taxon>
    </lineage>
</organism>
<reference evidence="2 3" key="1">
    <citation type="submission" date="2015-04" db="EMBL/GenBank/DDBJ databases">
        <authorList>
            <person name="Syromyatnikov M.Y."/>
            <person name="Popov V.N."/>
        </authorList>
    </citation>
    <scope>NUCLEOTIDE SEQUENCE [LARGE SCALE GENOMIC DNA]</scope>
    <source>
        <strain evidence="2">WF-38-12</strain>
    </source>
</reference>
<evidence type="ECO:0000313" key="2">
    <source>
        <dbReference type="EMBL" id="CRG89785.1"/>
    </source>
</evidence>
<evidence type="ECO:0000313" key="3">
    <source>
        <dbReference type="Proteomes" id="UP000054383"/>
    </source>
</evidence>
<feature type="region of interest" description="Disordered" evidence="1">
    <location>
        <begin position="58"/>
        <end position="88"/>
    </location>
</feature>
<evidence type="ECO:0000256" key="1">
    <source>
        <dbReference type="SAM" id="MobiDB-lite"/>
    </source>
</evidence>